<feature type="domain" description="Bvu-2165-like IHF-HU-like DNA-binding" evidence="2">
    <location>
        <begin position="7"/>
        <end position="129"/>
    </location>
</feature>
<sequence length="242" mass="26323">MPVLHKIKAYLYDNVLTPDPNDFIARTISERSLNVKQICEASVNRGGADVSAASIEHAVELFLKEMAYQLCDGYSVNTGYFTAGTQIRGVFSSAAEHYNPQKHNILFQFNQGDKLRAEIPNIEISILGVAQSDAIILEAKDVKSGTINDLLTPGKNLKIKGSKIKITGDNAANGIFFVETSTQTRLPVDASDIVINNPSEVILIIPDLPAGTYTLEIVTQYGNGSLLKDPRTASLDKILTVE</sequence>
<name>A0AAU6WLP6_9FLAO</name>
<dbReference type="Pfam" id="PF14848">
    <property type="entry name" value="HU-DNA_bdg"/>
    <property type="match status" value="1"/>
</dbReference>
<feature type="domain" description="DUF4469" evidence="1">
    <location>
        <begin position="136"/>
        <end position="232"/>
    </location>
</feature>
<dbReference type="CDD" id="cd13833">
    <property type="entry name" value="HU_IHF_like"/>
    <property type="match status" value="1"/>
</dbReference>
<reference evidence="3 4" key="1">
    <citation type="submission" date="2024-04" db="EMBL/GenBank/DDBJ databases">
        <title>Genome sequencing and assembly of rice foliar adapted Chryseobacterium endophyticum OsEnb-ALM-A6.</title>
        <authorList>
            <person name="Kumar S."/>
            <person name="Javed M."/>
            <person name="Chouhan V."/>
            <person name="Charishma K."/>
            <person name="Patel A."/>
            <person name="Kumar M."/>
            <person name="Sahu K.P."/>
            <person name="Kumar A."/>
        </authorList>
    </citation>
    <scope>NUCLEOTIDE SEQUENCE [LARGE SCALE GENOMIC DNA]</scope>
    <source>
        <strain evidence="3 4">OsEnb-ALM-A6</strain>
    </source>
</reference>
<keyword evidence="4" id="KW-1185">Reference proteome</keyword>
<dbReference type="InterPro" id="IPR027824">
    <property type="entry name" value="DUF4469"/>
</dbReference>
<dbReference type="InterPro" id="IPR049893">
    <property type="entry name" value="Bvu_2165-like_IHF-HU-DNA_bdg"/>
</dbReference>
<dbReference type="RefSeq" id="WP_294198207.1">
    <property type="nucleotide sequence ID" value="NZ_CP154834.1"/>
</dbReference>
<dbReference type="GO" id="GO:0003677">
    <property type="term" value="F:DNA binding"/>
    <property type="evidence" value="ECO:0007669"/>
    <property type="project" value="UniProtKB-KW"/>
</dbReference>
<proteinExistence type="predicted"/>
<organism evidence="3 4">
    <name type="scientific">Chryseobacterium endophyticum</name>
    <dbReference type="NCBI Taxonomy" id="1854762"/>
    <lineage>
        <taxon>Bacteria</taxon>
        <taxon>Pseudomonadati</taxon>
        <taxon>Bacteroidota</taxon>
        <taxon>Flavobacteriia</taxon>
        <taxon>Flavobacteriales</taxon>
        <taxon>Weeksellaceae</taxon>
        <taxon>Chryseobacterium group</taxon>
        <taxon>Chryseobacterium</taxon>
    </lineage>
</organism>
<evidence type="ECO:0000259" key="1">
    <source>
        <dbReference type="Pfam" id="PF14734"/>
    </source>
</evidence>
<evidence type="ECO:0000259" key="2">
    <source>
        <dbReference type="Pfam" id="PF14848"/>
    </source>
</evidence>
<dbReference type="Pfam" id="PF14734">
    <property type="entry name" value="DUF4469"/>
    <property type="match status" value="1"/>
</dbReference>
<protein>
    <submittedName>
        <fullName evidence="3">DNA-binding domain-containing protein</fullName>
    </submittedName>
</protein>
<keyword evidence="3" id="KW-0238">DNA-binding</keyword>
<dbReference type="Proteomes" id="UP001463665">
    <property type="component" value="Chromosome"/>
</dbReference>
<dbReference type="Gene3D" id="2.70.50.70">
    <property type="match status" value="1"/>
</dbReference>
<accession>A0AAU6WLP6</accession>
<gene>
    <name evidence="3" type="ORF">AAFP95_18805</name>
</gene>
<dbReference type="CDD" id="cd12843">
    <property type="entry name" value="Bvu_2165_C_like"/>
    <property type="match status" value="1"/>
</dbReference>
<dbReference type="EMBL" id="CP154834">
    <property type="protein sequence ID" value="XAO73744.1"/>
    <property type="molecule type" value="Genomic_DNA"/>
</dbReference>
<evidence type="ECO:0000313" key="3">
    <source>
        <dbReference type="EMBL" id="XAO73744.1"/>
    </source>
</evidence>
<dbReference type="AlphaFoldDB" id="A0AAU6WLP6"/>
<evidence type="ECO:0000313" key="4">
    <source>
        <dbReference type="Proteomes" id="UP001463665"/>
    </source>
</evidence>